<dbReference type="Gene3D" id="3.40.1190.20">
    <property type="match status" value="1"/>
</dbReference>
<sequence length="428" mass="44632">MLLVSSSQTILDAGVPPRLTEEIVSVVEEVADNTGAALVAVGDSPYRSAVLGAAEELAGRGREVDILGDGARTLDDVPADPHHAIIVEALGATELPDALIDYLDRSRASSTVVSVGTPAGIAADSHTDAGFRVVRERGSHPAHGDYAHVRKPAFVRADVTVAPHGLNAAHALHPACGQVVVARGEGSLSPDLLGQYARYNAGANPLRRPLSAVHVPRTVEPEASVRVDGDGAAARLRAEAALRAGAGAVRAGVDHPGVEPFGDARVRVSGDEIVGSFGRVLLVDGLTREEALRRARDEKVVIVVPGERALVVQPLRKQSGEEPAGIWTVHDAGVPWVDTPGGRDVLIGLIAASLARMEVSMERFLADRPRVVPEDPSPGYAPDEAVGLYALAAGIAADGAPTTAEEILRAVPLAFREGKARWETWAGA</sequence>
<dbReference type="AlphaFoldDB" id="A0A1H1PT11"/>
<name>A0A1H1PT11_9CORY</name>
<protein>
    <submittedName>
        <fullName evidence="1">Uncharacterized protein</fullName>
    </submittedName>
</protein>
<dbReference type="EMBL" id="LT629765">
    <property type="protein sequence ID" value="SDS14147.1"/>
    <property type="molecule type" value="Genomic_DNA"/>
</dbReference>
<dbReference type="Proteomes" id="UP000182237">
    <property type="component" value="Chromosome I"/>
</dbReference>
<dbReference type="SUPFAM" id="SSF53613">
    <property type="entry name" value="Ribokinase-like"/>
    <property type="match status" value="1"/>
</dbReference>
<evidence type="ECO:0000313" key="1">
    <source>
        <dbReference type="EMBL" id="SDS14147.1"/>
    </source>
</evidence>
<gene>
    <name evidence="1" type="ORF">SAMN04488539_1092</name>
</gene>
<proteinExistence type="predicted"/>
<dbReference type="RefSeq" id="WP_019194959.1">
    <property type="nucleotide sequence ID" value="NZ_LT629765.1"/>
</dbReference>
<organism evidence="1 2">
    <name type="scientific">Corynebacterium timonense</name>
    <dbReference type="NCBI Taxonomy" id="441500"/>
    <lineage>
        <taxon>Bacteria</taxon>
        <taxon>Bacillati</taxon>
        <taxon>Actinomycetota</taxon>
        <taxon>Actinomycetes</taxon>
        <taxon>Mycobacteriales</taxon>
        <taxon>Corynebacteriaceae</taxon>
        <taxon>Corynebacterium</taxon>
    </lineage>
</organism>
<reference evidence="1 2" key="1">
    <citation type="submission" date="2016-10" db="EMBL/GenBank/DDBJ databases">
        <authorList>
            <person name="de Groot N.N."/>
        </authorList>
    </citation>
    <scope>NUCLEOTIDE SEQUENCE [LARGE SCALE GENOMIC DNA]</scope>
    <source>
        <strain evidence="1 2">DSM 45434</strain>
    </source>
</reference>
<dbReference type="InterPro" id="IPR029056">
    <property type="entry name" value="Ribokinase-like"/>
</dbReference>
<evidence type="ECO:0000313" key="2">
    <source>
        <dbReference type="Proteomes" id="UP000182237"/>
    </source>
</evidence>
<keyword evidence="2" id="KW-1185">Reference proteome</keyword>
<accession>A0A1H1PT11</accession>
<dbReference type="OrthoDB" id="9852737at2"/>